<protein>
    <submittedName>
        <fullName evidence="1">Uncharacterized protein</fullName>
    </submittedName>
</protein>
<keyword evidence="2" id="KW-1185">Reference proteome</keyword>
<dbReference type="Gramene" id="RZC52869">
    <property type="protein sequence ID" value="RZC52869"/>
    <property type="gene ID" value="C5167_021305"/>
</dbReference>
<proteinExistence type="predicted"/>
<dbReference type="AlphaFoldDB" id="A0A4Y7IZF2"/>
<reference evidence="1 2" key="1">
    <citation type="journal article" date="2018" name="Science">
        <title>The opium poppy genome and morphinan production.</title>
        <authorList>
            <person name="Guo L."/>
            <person name="Winzer T."/>
            <person name="Yang X."/>
            <person name="Li Y."/>
            <person name="Ning Z."/>
            <person name="He Z."/>
            <person name="Teodor R."/>
            <person name="Lu Y."/>
            <person name="Bowser T.A."/>
            <person name="Graham I.A."/>
            <person name="Ye K."/>
        </authorList>
    </citation>
    <scope>NUCLEOTIDE SEQUENCE [LARGE SCALE GENOMIC DNA]</scope>
    <source>
        <strain evidence="2">cv. HN1</strain>
        <tissue evidence="1">Leaves</tissue>
    </source>
</reference>
<accession>A0A4Y7IZF2</accession>
<evidence type="ECO:0000313" key="2">
    <source>
        <dbReference type="Proteomes" id="UP000316621"/>
    </source>
</evidence>
<evidence type="ECO:0000313" key="1">
    <source>
        <dbReference type="EMBL" id="RZC52869.1"/>
    </source>
</evidence>
<name>A0A4Y7IZF2_PAPSO</name>
<gene>
    <name evidence="1" type="ORF">C5167_021305</name>
</gene>
<dbReference type="Proteomes" id="UP000316621">
    <property type="component" value="Chromosome 2"/>
</dbReference>
<sequence length="88" mass="10114">MRLALIVSDYMRRSVVKADDVSADKPSMTVHEEKKCSNINFSWLALSESSFLSMKFSRYAKCPSALFVDGLPKDRNIRLRIKSDVLWI</sequence>
<dbReference type="EMBL" id="CM010716">
    <property type="protein sequence ID" value="RZC52869.1"/>
    <property type="molecule type" value="Genomic_DNA"/>
</dbReference>
<organism evidence="1 2">
    <name type="scientific">Papaver somniferum</name>
    <name type="common">Opium poppy</name>
    <dbReference type="NCBI Taxonomy" id="3469"/>
    <lineage>
        <taxon>Eukaryota</taxon>
        <taxon>Viridiplantae</taxon>
        <taxon>Streptophyta</taxon>
        <taxon>Embryophyta</taxon>
        <taxon>Tracheophyta</taxon>
        <taxon>Spermatophyta</taxon>
        <taxon>Magnoliopsida</taxon>
        <taxon>Ranunculales</taxon>
        <taxon>Papaveraceae</taxon>
        <taxon>Papaveroideae</taxon>
        <taxon>Papaver</taxon>
    </lineage>
</organism>